<gene>
    <name evidence="2" type="ORF">SAMN05444581_102295</name>
</gene>
<reference evidence="2 3" key="1">
    <citation type="submission" date="2016-10" db="EMBL/GenBank/DDBJ databases">
        <authorList>
            <person name="de Groot N.N."/>
        </authorList>
    </citation>
    <scope>NUCLEOTIDE SEQUENCE [LARGE SCALE GENOMIC DNA]</scope>
    <source>
        <strain evidence="2 3">NE2</strain>
    </source>
</reference>
<sequence length="329" mass="36650">MTDLSKVLWVKFGWSDWYRGGLVDGNFGWLNAQKGKKNEGRGHEAFNFAPDPDGRYHCYVPPQGRGYAPSNDDTEGWTVICLAKNPKHRGVHIVGWYENASLIGDRKSPNPSAGDGDGSYCITSKSAFFVPPEQRNDPFSDTSVGQSKYSFLAGPDVKASNNKLRVLSLLKRKLKALRGIVVHNPSVDSAPDPELDPVDPLKGFGTAEHRKKVEKAAEQAVIAHYDAKGFTSQRVTHIPCGYDFVFTKGKTVRHVEVKGTPSPNQQFFLTRNEYEIGLRSNPSWRLAMVISALSDADRRIVEYDAKALKQAFDLEPYVYLGKFVPEVEN</sequence>
<organism evidence="2 3">
    <name type="scientific">Methylocapsa palsarum</name>
    <dbReference type="NCBI Taxonomy" id="1612308"/>
    <lineage>
        <taxon>Bacteria</taxon>
        <taxon>Pseudomonadati</taxon>
        <taxon>Pseudomonadota</taxon>
        <taxon>Alphaproteobacteria</taxon>
        <taxon>Hyphomicrobiales</taxon>
        <taxon>Beijerinckiaceae</taxon>
        <taxon>Methylocapsa</taxon>
    </lineage>
</organism>
<dbReference type="STRING" id="1612308.SAMN05444581_102295"/>
<dbReference type="AlphaFoldDB" id="A0A1I3X390"/>
<dbReference type="Proteomes" id="UP000198755">
    <property type="component" value="Unassembled WGS sequence"/>
</dbReference>
<dbReference type="InterPro" id="IPR024975">
    <property type="entry name" value="NOV_C"/>
</dbReference>
<name>A0A1I3X390_9HYPH</name>
<evidence type="ECO:0000313" key="2">
    <source>
        <dbReference type="EMBL" id="SFK13296.1"/>
    </source>
</evidence>
<dbReference type="Pfam" id="PF13020">
    <property type="entry name" value="NOV_C"/>
    <property type="match status" value="1"/>
</dbReference>
<dbReference type="EMBL" id="FOSN01000002">
    <property type="protein sequence ID" value="SFK13296.1"/>
    <property type="molecule type" value="Genomic_DNA"/>
</dbReference>
<feature type="domain" description="Protein NO VEIN C-terminal" evidence="1">
    <location>
        <begin position="214"/>
        <end position="294"/>
    </location>
</feature>
<keyword evidence="3" id="KW-1185">Reference proteome</keyword>
<accession>A0A1I3X390</accession>
<evidence type="ECO:0000313" key="3">
    <source>
        <dbReference type="Proteomes" id="UP000198755"/>
    </source>
</evidence>
<proteinExistence type="predicted"/>
<evidence type="ECO:0000259" key="1">
    <source>
        <dbReference type="Pfam" id="PF13020"/>
    </source>
</evidence>
<dbReference type="OrthoDB" id="9802640at2"/>
<protein>
    <recommendedName>
        <fullName evidence="1">Protein NO VEIN C-terminal domain-containing protein</fullName>
    </recommendedName>
</protein>
<dbReference type="RefSeq" id="WP_091678515.1">
    <property type="nucleotide sequence ID" value="NZ_FOSN01000002.1"/>
</dbReference>